<reference evidence="2" key="1">
    <citation type="journal article" date="2019" name="Int. J. Syst. Evol. Microbiol.">
        <title>The Global Catalogue of Microorganisms (GCM) 10K type strain sequencing project: providing services to taxonomists for standard genome sequencing and annotation.</title>
        <authorList>
            <consortium name="The Broad Institute Genomics Platform"/>
            <consortium name="The Broad Institute Genome Sequencing Center for Infectious Disease"/>
            <person name="Wu L."/>
            <person name="Ma J."/>
        </authorList>
    </citation>
    <scope>NUCLEOTIDE SEQUENCE [LARGE SCALE GENOMIC DNA]</scope>
    <source>
        <strain evidence="2">KCTC 23984</strain>
    </source>
</reference>
<gene>
    <name evidence="1" type="ORF">ACFS7Z_22700</name>
</gene>
<comment type="caution">
    <text evidence="1">The sequence shown here is derived from an EMBL/GenBank/DDBJ whole genome shotgun (WGS) entry which is preliminary data.</text>
</comment>
<dbReference type="EMBL" id="JBHUOX010000025">
    <property type="protein sequence ID" value="MFD3003189.1"/>
    <property type="molecule type" value="Genomic_DNA"/>
</dbReference>
<sequence>MDEQNSFMTWCMDIFPGETVYIKSDSFGPRFTVRIENSGATDLGILRADAYNPDAAHFISEANNFQTINSSKLGLSGSTIFINNPSEQNGKFKITLLRQN</sequence>
<accession>A0ABW6C1L5</accession>
<dbReference type="RefSeq" id="WP_377490071.1">
    <property type="nucleotide sequence ID" value="NZ_JBHUOX010000025.1"/>
</dbReference>
<evidence type="ECO:0000313" key="2">
    <source>
        <dbReference type="Proteomes" id="UP001597641"/>
    </source>
</evidence>
<name>A0ABW6C1L5_9BACT</name>
<organism evidence="1 2">
    <name type="scientific">Pontibacter toksunensis</name>
    <dbReference type="NCBI Taxonomy" id="1332631"/>
    <lineage>
        <taxon>Bacteria</taxon>
        <taxon>Pseudomonadati</taxon>
        <taxon>Bacteroidota</taxon>
        <taxon>Cytophagia</taxon>
        <taxon>Cytophagales</taxon>
        <taxon>Hymenobacteraceae</taxon>
        <taxon>Pontibacter</taxon>
    </lineage>
</organism>
<proteinExistence type="predicted"/>
<dbReference type="Proteomes" id="UP001597641">
    <property type="component" value="Unassembled WGS sequence"/>
</dbReference>
<keyword evidence="2" id="KW-1185">Reference proteome</keyword>
<protein>
    <submittedName>
        <fullName evidence="1">Uncharacterized protein</fullName>
    </submittedName>
</protein>
<evidence type="ECO:0000313" key="1">
    <source>
        <dbReference type="EMBL" id="MFD3003189.1"/>
    </source>
</evidence>